<dbReference type="InterPro" id="IPR022998">
    <property type="entry name" value="ThiamineP_synth_TenI"/>
</dbReference>
<dbReference type="Gene3D" id="3.20.20.70">
    <property type="entry name" value="Aldolase class I"/>
    <property type="match status" value="1"/>
</dbReference>
<evidence type="ECO:0000256" key="1">
    <source>
        <dbReference type="ARBA" id="ARBA00004948"/>
    </source>
</evidence>
<dbReference type="Pfam" id="PF02581">
    <property type="entry name" value="TMP-TENI"/>
    <property type="match status" value="1"/>
</dbReference>
<dbReference type="PANTHER" id="PTHR20857:SF15">
    <property type="entry name" value="THIAMINE-PHOSPHATE SYNTHASE"/>
    <property type="match status" value="1"/>
</dbReference>
<dbReference type="Proteomes" id="UP001225072">
    <property type="component" value="Unassembled WGS sequence"/>
</dbReference>
<dbReference type="PANTHER" id="PTHR20857">
    <property type="entry name" value="THIAMINE-PHOSPHATE PYROPHOSPHORYLASE"/>
    <property type="match status" value="1"/>
</dbReference>
<evidence type="ECO:0000256" key="2">
    <source>
        <dbReference type="ARBA" id="ARBA00022977"/>
    </source>
</evidence>
<name>A0ABU0TLR4_9FLAO</name>
<accession>A0ABU0TLR4</accession>
<evidence type="ECO:0000313" key="5">
    <source>
        <dbReference type="Proteomes" id="UP001225072"/>
    </source>
</evidence>
<dbReference type="InterPro" id="IPR013785">
    <property type="entry name" value="Aldolase_TIM"/>
</dbReference>
<evidence type="ECO:0000313" key="4">
    <source>
        <dbReference type="EMBL" id="MDQ1097984.1"/>
    </source>
</evidence>
<keyword evidence="5" id="KW-1185">Reference proteome</keyword>
<dbReference type="GO" id="GO:0004789">
    <property type="term" value="F:thiamine-phosphate diphosphorylase activity"/>
    <property type="evidence" value="ECO:0007669"/>
    <property type="project" value="UniProtKB-EC"/>
</dbReference>
<keyword evidence="2" id="KW-0784">Thiamine biosynthesis</keyword>
<dbReference type="EMBL" id="JAUTAL010000001">
    <property type="protein sequence ID" value="MDQ1097984.1"/>
    <property type="molecule type" value="Genomic_DNA"/>
</dbReference>
<comment type="pathway">
    <text evidence="1">Cofactor biosynthesis; thiamine diphosphate biosynthesis.</text>
</comment>
<evidence type="ECO:0000259" key="3">
    <source>
        <dbReference type="Pfam" id="PF02581"/>
    </source>
</evidence>
<organism evidence="4 5">
    <name type="scientific">Chryseobacterium camelliae</name>
    <dbReference type="NCBI Taxonomy" id="1265445"/>
    <lineage>
        <taxon>Bacteria</taxon>
        <taxon>Pseudomonadati</taxon>
        <taxon>Bacteroidota</taxon>
        <taxon>Flavobacteriia</taxon>
        <taxon>Flavobacteriales</taxon>
        <taxon>Weeksellaceae</taxon>
        <taxon>Chryseobacterium group</taxon>
        <taxon>Chryseobacterium</taxon>
    </lineage>
</organism>
<dbReference type="SUPFAM" id="SSF51391">
    <property type="entry name" value="Thiamin phosphate synthase"/>
    <property type="match status" value="1"/>
</dbReference>
<sequence length="195" mass="22371">MILVITPENQVQNEILVINQLFREKLDLLHVRKPGMNVEAMRKYISQINPDYHSQIVLHSHYSLAEEFGIYRLHFREADRNNVPDHFFDEYVLSTSVHTIDCFNELAARWEYAFISPVFPSISKKGYGTDSEILESIQYRKNDRSGLIALGGISQHNIDAVFTEDVDGAALLGAVWQSEEPIQVYTACRQRALSL</sequence>
<gene>
    <name evidence="4" type="ORF">QE404_003131</name>
</gene>
<feature type="domain" description="Thiamine phosphate synthase/TenI" evidence="3">
    <location>
        <begin position="3"/>
        <end position="174"/>
    </location>
</feature>
<dbReference type="EC" id="2.5.1.3" evidence="4"/>
<comment type="caution">
    <text evidence="4">The sequence shown here is derived from an EMBL/GenBank/DDBJ whole genome shotgun (WGS) entry which is preliminary data.</text>
</comment>
<reference evidence="4 5" key="1">
    <citation type="submission" date="2023-07" db="EMBL/GenBank/DDBJ databases">
        <title>Functional and genomic diversity of the sorghum phyllosphere microbiome.</title>
        <authorList>
            <person name="Shade A."/>
        </authorList>
    </citation>
    <scope>NUCLEOTIDE SEQUENCE [LARGE SCALE GENOMIC DNA]</scope>
    <source>
        <strain evidence="4 5">SORGH_AS_1064</strain>
    </source>
</reference>
<dbReference type="CDD" id="cd00564">
    <property type="entry name" value="TMP_TenI"/>
    <property type="match status" value="1"/>
</dbReference>
<dbReference type="InterPro" id="IPR036206">
    <property type="entry name" value="ThiamineP_synth_sf"/>
</dbReference>
<proteinExistence type="predicted"/>
<dbReference type="RefSeq" id="WP_307451910.1">
    <property type="nucleotide sequence ID" value="NZ_JAUTAL010000001.1"/>
</dbReference>
<keyword evidence="4" id="KW-0808">Transferase</keyword>
<protein>
    <submittedName>
        <fullName evidence="4">Thiamine-phosphate pyrophosphorylase</fullName>
        <ecNumber evidence="4">2.5.1.3</ecNumber>
    </submittedName>
</protein>